<sequence length="72" mass="7389">MVACIYMGGIITLPVTGIISGCLMGIFIHSPRWGYAGQEIAGAADPKRSDGVELDNIAAAAGHSTEVDEGGR</sequence>
<organism evidence="2 3">
    <name type="scientific">Elasticomyces elasticus</name>
    <dbReference type="NCBI Taxonomy" id="574655"/>
    <lineage>
        <taxon>Eukaryota</taxon>
        <taxon>Fungi</taxon>
        <taxon>Dikarya</taxon>
        <taxon>Ascomycota</taxon>
        <taxon>Pezizomycotina</taxon>
        <taxon>Dothideomycetes</taxon>
        <taxon>Dothideomycetidae</taxon>
        <taxon>Mycosphaerellales</taxon>
        <taxon>Teratosphaeriaceae</taxon>
        <taxon>Elasticomyces</taxon>
    </lineage>
</organism>
<dbReference type="EMBL" id="JAVRQU010000017">
    <property type="protein sequence ID" value="KAK5693437.1"/>
    <property type="molecule type" value="Genomic_DNA"/>
</dbReference>
<dbReference type="AlphaFoldDB" id="A0AAN7ZWS3"/>
<proteinExistence type="predicted"/>
<keyword evidence="1" id="KW-1133">Transmembrane helix</keyword>
<feature type="transmembrane region" description="Helical" evidence="1">
    <location>
        <begin position="6"/>
        <end position="28"/>
    </location>
</feature>
<protein>
    <submittedName>
        <fullName evidence="2">Na+/Pi symporter</fullName>
    </submittedName>
</protein>
<evidence type="ECO:0000313" key="2">
    <source>
        <dbReference type="EMBL" id="KAK5693437.1"/>
    </source>
</evidence>
<comment type="caution">
    <text evidence="2">The sequence shown here is derived from an EMBL/GenBank/DDBJ whole genome shotgun (WGS) entry which is preliminary data.</text>
</comment>
<keyword evidence="1" id="KW-0472">Membrane</keyword>
<evidence type="ECO:0000313" key="3">
    <source>
        <dbReference type="Proteomes" id="UP001310594"/>
    </source>
</evidence>
<dbReference type="Proteomes" id="UP001310594">
    <property type="component" value="Unassembled WGS sequence"/>
</dbReference>
<reference evidence="2" key="1">
    <citation type="submission" date="2023-08" db="EMBL/GenBank/DDBJ databases">
        <title>Black Yeasts Isolated from many extreme environments.</title>
        <authorList>
            <person name="Coleine C."/>
            <person name="Stajich J.E."/>
            <person name="Selbmann L."/>
        </authorList>
    </citation>
    <scope>NUCLEOTIDE SEQUENCE</scope>
    <source>
        <strain evidence="2">CCFEE 5810</strain>
    </source>
</reference>
<evidence type="ECO:0000256" key="1">
    <source>
        <dbReference type="SAM" id="Phobius"/>
    </source>
</evidence>
<keyword evidence="1" id="KW-0812">Transmembrane</keyword>
<gene>
    <name evidence="2" type="primary">PHO89_1</name>
    <name evidence="2" type="ORF">LTR97_010006</name>
</gene>
<name>A0AAN7ZWS3_9PEZI</name>
<accession>A0AAN7ZWS3</accession>